<evidence type="ECO:0000256" key="2">
    <source>
        <dbReference type="ARBA" id="ARBA00023157"/>
    </source>
</evidence>
<dbReference type="GO" id="GO:0005886">
    <property type="term" value="C:plasma membrane"/>
    <property type="evidence" value="ECO:0007669"/>
    <property type="project" value="TreeGrafter"/>
</dbReference>
<feature type="domain" description="FZ" evidence="5">
    <location>
        <begin position="24"/>
        <end position="146"/>
    </location>
</feature>
<dbReference type="Pfam" id="PF01392">
    <property type="entry name" value="Fz"/>
    <property type="match status" value="1"/>
</dbReference>
<dbReference type="SMART" id="SM00063">
    <property type="entry name" value="FRI"/>
    <property type="match status" value="1"/>
</dbReference>
<keyword evidence="4" id="KW-0732">Signal</keyword>
<feature type="disulfide bond" evidence="3">
    <location>
        <begin position="111"/>
        <end position="135"/>
    </location>
</feature>
<reference evidence="6" key="1">
    <citation type="journal article" date="2014" name="Curr. Biol.">
        <title>Whole-body acoel regeneration is controlled by wnt and bmp-admp signaling.</title>
        <authorList>
            <person name="Srivastava M."/>
            <person name="Mazza-Curll K.L."/>
            <person name="van Wolfswinkel J.C."/>
            <person name="Reddien P.W."/>
        </authorList>
    </citation>
    <scope>NUCLEOTIDE SEQUENCE</scope>
</reference>
<evidence type="ECO:0000256" key="3">
    <source>
        <dbReference type="PROSITE-ProRule" id="PRU00090"/>
    </source>
</evidence>
<sequence>MHVIQFLLFFNSAWIASCGLLESSTAKQCYKIDKNEMGICKGILPEPREFALPNFISKRHSAPSNVYDELQFLEIKKFNLSCASYSKRFLCYLYTPTCISSRRFYPCRDECNYLKEKCLSALKSYNLPWPAYAKCKDFPQTNCVRLDESSNFTENTNLQI</sequence>
<keyword evidence="1" id="KW-0217">Developmental protein</keyword>
<protein>
    <submittedName>
        <fullName evidence="6">Secreted frizzled-related protein-2</fullName>
    </submittedName>
</protein>
<comment type="caution">
    <text evidence="3">Lacks conserved residue(s) required for the propagation of feature annotation.</text>
</comment>
<evidence type="ECO:0000256" key="1">
    <source>
        <dbReference type="ARBA" id="ARBA00022473"/>
    </source>
</evidence>
<dbReference type="GO" id="GO:0017147">
    <property type="term" value="F:Wnt-protein binding"/>
    <property type="evidence" value="ECO:0007669"/>
    <property type="project" value="TreeGrafter"/>
</dbReference>
<dbReference type="AlphaFoldDB" id="A0A068CMT8"/>
<dbReference type="PANTHER" id="PTHR11309">
    <property type="entry name" value="FRIZZLED"/>
    <property type="match status" value="1"/>
</dbReference>
<dbReference type="PROSITE" id="PS50038">
    <property type="entry name" value="FZ"/>
    <property type="match status" value="1"/>
</dbReference>
<dbReference type="GO" id="GO:0042813">
    <property type="term" value="F:Wnt receptor activity"/>
    <property type="evidence" value="ECO:0007669"/>
    <property type="project" value="TreeGrafter"/>
</dbReference>
<dbReference type="InterPro" id="IPR036790">
    <property type="entry name" value="Frizzled_dom_sf"/>
</dbReference>
<feature type="non-terminal residue" evidence="6">
    <location>
        <position position="160"/>
    </location>
</feature>
<name>A0A068CMT8_HOFMI</name>
<dbReference type="SUPFAM" id="SSF63501">
    <property type="entry name" value="Frizzled cysteine-rich domain"/>
    <property type="match status" value="1"/>
</dbReference>
<organism evidence="6">
    <name type="scientific">Hofstenia miamia</name>
    <name type="common">Three-banded panther worm</name>
    <dbReference type="NCBI Taxonomy" id="442651"/>
    <lineage>
        <taxon>Eukaryota</taxon>
        <taxon>Metazoa</taxon>
        <taxon>Xenacoelomorpha</taxon>
        <taxon>Acoelomorpha</taxon>
        <taxon>Acoela</taxon>
        <taxon>Hofsteniidae</taxon>
        <taxon>Hofstenia</taxon>
    </lineage>
</organism>
<proteinExistence type="evidence at transcript level"/>
<dbReference type="GO" id="GO:0035567">
    <property type="term" value="P:non-canonical Wnt signaling pathway"/>
    <property type="evidence" value="ECO:0007669"/>
    <property type="project" value="TreeGrafter"/>
</dbReference>
<dbReference type="Gene3D" id="1.10.2000.10">
    <property type="entry name" value="Frizzled cysteine-rich domain"/>
    <property type="match status" value="1"/>
</dbReference>
<accession>A0A068CMT8</accession>
<evidence type="ECO:0000259" key="5">
    <source>
        <dbReference type="PROSITE" id="PS50038"/>
    </source>
</evidence>
<evidence type="ECO:0000256" key="4">
    <source>
        <dbReference type="SAM" id="SignalP"/>
    </source>
</evidence>
<keyword evidence="2 3" id="KW-1015">Disulfide bond</keyword>
<dbReference type="GO" id="GO:0060070">
    <property type="term" value="P:canonical Wnt signaling pathway"/>
    <property type="evidence" value="ECO:0007669"/>
    <property type="project" value="TreeGrafter"/>
</dbReference>
<dbReference type="EMBL" id="KJ658713">
    <property type="protein sequence ID" value="AID23635.1"/>
    <property type="molecule type" value="mRNA"/>
</dbReference>
<evidence type="ECO:0000313" key="6">
    <source>
        <dbReference type="EMBL" id="AID23635.1"/>
    </source>
</evidence>
<dbReference type="InterPro" id="IPR020067">
    <property type="entry name" value="Frizzled_dom"/>
</dbReference>
<feature type="signal peptide" evidence="4">
    <location>
        <begin position="1"/>
        <end position="18"/>
    </location>
</feature>
<dbReference type="InterPro" id="IPR015526">
    <property type="entry name" value="Frizzled/SFRP"/>
</dbReference>
<feature type="chain" id="PRO_5001650950" evidence="4">
    <location>
        <begin position="19"/>
        <end position="160"/>
    </location>
</feature>